<dbReference type="InterPro" id="IPR058199">
    <property type="entry name" value="BlaB//VIM/IMP-1"/>
</dbReference>
<evidence type="ECO:0000256" key="2">
    <source>
        <dbReference type="ARBA" id="ARBA00001947"/>
    </source>
</evidence>
<dbReference type="PANTHER" id="PTHR46233">
    <property type="entry name" value="HYDROXYACYLGLUTATHIONE HYDROLASE GLOC"/>
    <property type="match status" value="1"/>
</dbReference>
<comment type="subunit">
    <text evidence="5">Monomer.</text>
</comment>
<keyword evidence="9" id="KW-0574">Periplasm</keyword>
<protein>
    <recommendedName>
        <fullName evidence="6">beta-lactamase</fullName>
        <ecNumber evidence="6">3.5.2.6</ecNumber>
    </recommendedName>
</protein>
<organism evidence="14 15">
    <name type="scientific">Echinicola arenosa</name>
    <dbReference type="NCBI Taxonomy" id="2774144"/>
    <lineage>
        <taxon>Bacteria</taxon>
        <taxon>Pseudomonadati</taxon>
        <taxon>Bacteroidota</taxon>
        <taxon>Cytophagia</taxon>
        <taxon>Cytophagales</taxon>
        <taxon>Cyclobacteriaceae</taxon>
        <taxon>Echinicola</taxon>
    </lineage>
</organism>
<evidence type="ECO:0000256" key="4">
    <source>
        <dbReference type="ARBA" id="ARBA00005250"/>
    </source>
</evidence>
<keyword evidence="15" id="KW-1185">Reference proteome</keyword>
<gene>
    <name evidence="14" type="primary">bla</name>
    <name evidence="14" type="ORF">IFO69_00985</name>
</gene>
<keyword evidence="7" id="KW-0479">Metal-binding</keyword>
<dbReference type="InterPro" id="IPR036866">
    <property type="entry name" value="RibonucZ/Hydroxyglut_hydro"/>
</dbReference>
<evidence type="ECO:0000259" key="13">
    <source>
        <dbReference type="SMART" id="SM00849"/>
    </source>
</evidence>
<dbReference type="RefSeq" id="WP_192007087.1">
    <property type="nucleotide sequence ID" value="NZ_JACYTQ010000001.1"/>
</dbReference>
<evidence type="ECO:0000256" key="1">
    <source>
        <dbReference type="ARBA" id="ARBA00001526"/>
    </source>
</evidence>
<comment type="similarity">
    <text evidence="4">Belongs to the metallo-beta-lactamase superfamily. Class-B beta-lactamase family.</text>
</comment>
<comment type="caution">
    <text evidence="14">The sequence shown here is derived from an EMBL/GenBank/DDBJ whole genome shotgun (WGS) entry which is preliminary data.</text>
</comment>
<dbReference type="InterPro" id="IPR001279">
    <property type="entry name" value="Metallo-B-lactamas"/>
</dbReference>
<evidence type="ECO:0000256" key="3">
    <source>
        <dbReference type="ARBA" id="ARBA00004418"/>
    </source>
</evidence>
<accession>A0ABR9AGE9</accession>
<dbReference type="InterPro" id="IPR001018">
    <property type="entry name" value="Beta-lactamase_class-B_CS"/>
</dbReference>
<evidence type="ECO:0000256" key="8">
    <source>
        <dbReference type="ARBA" id="ARBA00022729"/>
    </source>
</evidence>
<reference evidence="14 15" key="1">
    <citation type="submission" date="2020-09" db="EMBL/GenBank/DDBJ databases">
        <title>Echinicola sp. CAU 1574 isolated from sand of Sido Beach.</title>
        <authorList>
            <person name="Kim W."/>
        </authorList>
    </citation>
    <scope>NUCLEOTIDE SEQUENCE [LARGE SCALE GENOMIC DNA]</scope>
    <source>
        <strain evidence="14 15">CAU 1574</strain>
    </source>
</reference>
<evidence type="ECO:0000256" key="10">
    <source>
        <dbReference type="ARBA" id="ARBA00022801"/>
    </source>
</evidence>
<comment type="catalytic activity">
    <reaction evidence="1">
        <text>a beta-lactam + H2O = a substituted beta-amino acid</text>
        <dbReference type="Rhea" id="RHEA:20401"/>
        <dbReference type="ChEBI" id="CHEBI:15377"/>
        <dbReference type="ChEBI" id="CHEBI:35627"/>
        <dbReference type="ChEBI" id="CHEBI:140347"/>
        <dbReference type="EC" id="3.5.2.6"/>
    </reaction>
</comment>
<evidence type="ECO:0000256" key="5">
    <source>
        <dbReference type="ARBA" id="ARBA00011245"/>
    </source>
</evidence>
<name>A0ABR9AGE9_9BACT</name>
<keyword evidence="12" id="KW-0046">Antibiotic resistance</keyword>
<keyword evidence="8" id="KW-0732">Signal</keyword>
<dbReference type="Gene3D" id="3.60.15.10">
    <property type="entry name" value="Ribonuclease Z/Hydroxyacylglutathione hydrolase-like"/>
    <property type="match status" value="1"/>
</dbReference>
<dbReference type="InterPro" id="IPR051453">
    <property type="entry name" value="MBL_Glyoxalase_II"/>
</dbReference>
<dbReference type="SMART" id="SM00849">
    <property type="entry name" value="Lactamase_B"/>
    <property type="match status" value="1"/>
</dbReference>
<dbReference type="EMBL" id="JACYTQ010000001">
    <property type="protein sequence ID" value="MBD8487311.1"/>
    <property type="molecule type" value="Genomic_DNA"/>
</dbReference>
<evidence type="ECO:0000256" key="12">
    <source>
        <dbReference type="ARBA" id="ARBA00023251"/>
    </source>
</evidence>
<comment type="subcellular location">
    <subcellularLocation>
        <location evidence="3">Periplasm</location>
    </subcellularLocation>
</comment>
<dbReference type="PROSITE" id="PS51257">
    <property type="entry name" value="PROKAR_LIPOPROTEIN"/>
    <property type="match status" value="1"/>
</dbReference>
<evidence type="ECO:0000256" key="7">
    <source>
        <dbReference type="ARBA" id="ARBA00022723"/>
    </source>
</evidence>
<dbReference type="NCBIfam" id="NF033088">
    <property type="entry name" value="bla_subclass_B1"/>
    <property type="match status" value="1"/>
</dbReference>
<dbReference type="Proteomes" id="UP000647133">
    <property type="component" value="Unassembled WGS sequence"/>
</dbReference>
<keyword evidence="11" id="KW-0862">Zinc</keyword>
<evidence type="ECO:0000313" key="15">
    <source>
        <dbReference type="Proteomes" id="UP000647133"/>
    </source>
</evidence>
<dbReference type="EC" id="3.5.2.6" evidence="6"/>
<dbReference type="CDD" id="cd16302">
    <property type="entry name" value="CcrA-like_MBL-B1"/>
    <property type="match status" value="1"/>
</dbReference>
<feature type="domain" description="Metallo-beta-lactamase" evidence="13">
    <location>
        <begin position="75"/>
        <end position="244"/>
    </location>
</feature>
<dbReference type="PANTHER" id="PTHR46233:SF3">
    <property type="entry name" value="HYDROXYACYLGLUTATHIONE HYDROLASE GLOC"/>
    <property type="match status" value="1"/>
</dbReference>
<keyword evidence="10 14" id="KW-0378">Hydrolase</keyword>
<dbReference type="Pfam" id="PF00753">
    <property type="entry name" value="Lactamase_B"/>
    <property type="match status" value="1"/>
</dbReference>
<dbReference type="GO" id="GO:0008800">
    <property type="term" value="F:beta-lactamase activity"/>
    <property type="evidence" value="ECO:0007669"/>
    <property type="project" value="UniProtKB-EC"/>
</dbReference>
<evidence type="ECO:0000313" key="14">
    <source>
        <dbReference type="EMBL" id="MBD8487311.1"/>
    </source>
</evidence>
<evidence type="ECO:0000256" key="9">
    <source>
        <dbReference type="ARBA" id="ARBA00022764"/>
    </source>
</evidence>
<dbReference type="SUPFAM" id="SSF56281">
    <property type="entry name" value="Metallo-hydrolase/oxidoreductase"/>
    <property type="match status" value="1"/>
</dbReference>
<evidence type="ECO:0000256" key="11">
    <source>
        <dbReference type="ARBA" id="ARBA00022833"/>
    </source>
</evidence>
<comment type="cofactor">
    <cofactor evidence="2">
        <name>Zn(2+)</name>
        <dbReference type="ChEBI" id="CHEBI:29105"/>
    </cofactor>
</comment>
<proteinExistence type="inferred from homology"/>
<evidence type="ECO:0000256" key="6">
    <source>
        <dbReference type="ARBA" id="ARBA00012865"/>
    </source>
</evidence>
<sequence length="264" mass="29380">MNKNILLPLLILTQIWYACNHKTEEKTVDENKPIATSFDQPVVLYTSNNLIIKKVSPAVYEHITYLQSETFGKVECNGIIVVDEKEAVVFDTPANDNDSYELIKFIQSEMNLEIKAVVPTHFHIDCLGGLDAFHELGIPSYANNKTIHLADKNQFKVPQNGFDSELNLKVGDLEVLVKYFGPGHTQDNVVVYIPEDQVVFGGCLIKSMGAGKGNLADADTMAWSYTVTSIQRQFPQSKVIIPGHGSIGNTGLLDYTIKLFEEVK</sequence>
<dbReference type="PROSITE" id="PS00744">
    <property type="entry name" value="BETA_LACTAMASE_B_2"/>
    <property type="match status" value="1"/>
</dbReference>